<dbReference type="InterPro" id="IPR050708">
    <property type="entry name" value="T6SS_VgrG/RHS"/>
</dbReference>
<dbReference type="OrthoDB" id="5426877at2759"/>
<name>A0A6G1J8S9_9PLEO</name>
<dbReference type="NCBIfam" id="TIGR03696">
    <property type="entry name" value="Rhs_assc_core"/>
    <property type="match status" value="1"/>
</dbReference>
<dbReference type="Gene3D" id="2.180.10.10">
    <property type="entry name" value="RHS repeat-associated core"/>
    <property type="match status" value="1"/>
</dbReference>
<gene>
    <name evidence="1" type="ORF">K458DRAFT_402459</name>
</gene>
<evidence type="ECO:0000313" key="2">
    <source>
        <dbReference type="Proteomes" id="UP000799291"/>
    </source>
</evidence>
<dbReference type="PANTHER" id="PTHR32305:SF15">
    <property type="entry name" value="PROTEIN RHSA-RELATED"/>
    <property type="match status" value="1"/>
</dbReference>
<accession>A0A6G1J8S9</accession>
<dbReference type="InterPro" id="IPR022385">
    <property type="entry name" value="Rhs_assc_core"/>
</dbReference>
<evidence type="ECO:0000313" key="1">
    <source>
        <dbReference type="EMBL" id="KAF2686932.1"/>
    </source>
</evidence>
<dbReference type="Proteomes" id="UP000799291">
    <property type="component" value="Unassembled WGS sequence"/>
</dbReference>
<sequence>MSNRLSRTLSDSTVETYAYEGGCISSIGGFPSLRWNLKDMLRSTTSEKAAERVSDTTYFVYDINDSRIRKETERSVTPGGAPIQTKATISLLSLGIRRNFASDGITVASSQQLVHIRGDDLVAVIQSDGYGSALERYRLGNGLELDGKGNVISYEEYSPFGVSTLRVCRADVQSPSKFRYSNYERDSETDLDYCKVRYYTSRLGRWTSPDPSGMENGLSIYAYCGNDPINLHDLSGRGKGWRVPKAEAKDEAYVMKRGNDGTPERFRPRYIPPAPAAVPPAPVAPPAPNFILLLPPPAPHQGHQHGPNEMQFDGGFQLWITRIADLPPRLDYTIQWADLSSNCGRDSKNG</sequence>
<dbReference type="EMBL" id="MU005576">
    <property type="protein sequence ID" value="KAF2686932.1"/>
    <property type="molecule type" value="Genomic_DNA"/>
</dbReference>
<evidence type="ECO:0008006" key="3">
    <source>
        <dbReference type="Google" id="ProtNLM"/>
    </source>
</evidence>
<proteinExistence type="predicted"/>
<dbReference type="PANTHER" id="PTHR32305">
    <property type="match status" value="1"/>
</dbReference>
<dbReference type="AlphaFoldDB" id="A0A6G1J8S9"/>
<protein>
    <recommendedName>
        <fullName evidence="3">RHS repeat-associated core domain-containing protein</fullName>
    </recommendedName>
</protein>
<reference evidence="1" key="1">
    <citation type="journal article" date="2020" name="Stud. Mycol.">
        <title>101 Dothideomycetes genomes: a test case for predicting lifestyles and emergence of pathogens.</title>
        <authorList>
            <person name="Haridas S."/>
            <person name="Albert R."/>
            <person name="Binder M."/>
            <person name="Bloem J."/>
            <person name="Labutti K."/>
            <person name="Salamov A."/>
            <person name="Andreopoulos B."/>
            <person name="Baker S."/>
            <person name="Barry K."/>
            <person name="Bills G."/>
            <person name="Bluhm B."/>
            <person name="Cannon C."/>
            <person name="Castanera R."/>
            <person name="Culley D."/>
            <person name="Daum C."/>
            <person name="Ezra D."/>
            <person name="Gonzalez J."/>
            <person name="Henrissat B."/>
            <person name="Kuo A."/>
            <person name="Liang C."/>
            <person name="Lipzen A."/>
            <person name="Lutzoni F."/>
            <person name="Magnuson J."/>
            <person name="Mondo S."/>
            <person name="Nolan M."/>
            <person name="Ohm R."/>
            <person name="Pangilinan J."/>
            <person name="Park H.-J."/>
            <person name="Ramirez L."/>
            <person name="Alfaro M."/>
            <person name="Sun H."/>
            <person name="Tritt A."/>
            <person name="Yoshinaga Y."/>
            <person name="Zwiers L.-H."/>
            <person name="Turgeon B."/>
            <person name="Goodwin S."/>
            <person name="Spatafora J."/>
            <person name="Crous P."/>
            <person name="Grigoriev I."/>
        </authorList>
    </citation>
    <scope>NUCLEOTIDE SEQUENCE</scope>
    <source>
        <strain evidence="1">CBS 122367</strain>
    </source>
</reference>
<organism evidence="1 2">
    <name type="scientific">Lentithecium fluviatile CBS 122367</name>
    <dbReference type="NCBI Taxonomy" id="1168545"/>
    <lineage>
        <taxon>Eukaryota</taxon>
        <taxon>Fungi</taxon>
        <taxon>Dikarya</taxon>
        <taxon>Ascomycota</taxon>
        <taxon>Pezizomycotina</taxon>
        <taxon>Dothideomycetes</taxon>
        <taxon>Pleosporomycetidae</taxon>
        <taxon>Pleosporales</taxon>
        <taxon>Massarineae</taxon>
        <taxon>Lentitheciaceae</taxon>
        <taxon>Lentithecium</taxon>
    </lineage>
</organism>
<keyword evidence="2" id="KW-1185">Reference proteome</keyword>